<proteinExistence type="predicted"/>
<dbReference type="EMBL" id="NBNE01000613">
    <property type="protein sequence ID" value="OWZ18281.1"/>
    <property type="molecule type" value="Genomic_DNA"/>
</dbReference>
<reference evidence="2" key="1">
    <citation type="submission" date="2017-03" db="EMBL/GenBank/DDBJ databases">
        <title>Phytopthora megakarya and P. palmivora, two closely related causual agents of cacao black pod achieved similar genome size and gene model numbers by different mechanisms.</title>
        <authorList>
            <person name="Ali S."/>
            <person name="Shao J."/>
            <person name="Larry D.J."/>
            <person name="Kronmiller B."/>
            <person name="Shen D."/>
            <person name="Strem M.D."/>
            <person name="Melnick R.L."/>
            <person name="Guiltinan M.J."/>
            <person name="Tyler B.M."/>
            <person name="Meinhardt L.W."/>
            <person name="Bailey B.A."/>
        </authorList>
    </citation>
    <scope>NUCLEOTIDE SEQUENCE [LARGE SCALE GENOMIC DNA]</scope>
    <source>
        <strain evidence="2">zdho120</strain>
    </source>
</reference>
<keyword evidence="2" id="KW-1185">Reference proteome</keyword>
<name>A0A225WKM2_9STRA</name>
<gene>
    <name evidence="1" type="ORF">PHMEG_0007660</name>
</gene>
<evidence type="ECO:0000313" key="1">
    <source>
        <dbReference type="EMBL" id="OWZ18281.1"/>
    </source>
</evidence>
<sequence length="91" mass="10491">MENLQKHGMIVSFGYASNAKRYFGGYIYIYFRRLLSATQSNMHLPIKEDDEFSETASEVTSSLQDLLIEMQRLNRSVLATTQQNAQPRSPR</sequence>
<dbReference type="Proteomes" id="UP000198211">
    <property type="component" value="Unassembled WGS sequence"/>
</dbReference>
<organism evidence="1 2">
    <name type="scientific">Phytophthora megakarya</name>
    <dbReference type="NCBI Taxonomy" id="4795"/>
    <lineage>
        <taxon>Eukaryota</taxon>
        <taxon>Sar</taxon>
        <taxon>Stramenopiles</taxon>
        <taxon>Oomycota</taxon>
        <taxon>Peronosporomycetes</taxon>
        <taxon>Peronosporales</taxon>
        <taxon>Peronosporaceae</taxon>
        <taxon>Phytophthora</taxon>
    </lineage>
</organism>
<protein>
    <submittedName>
        <fullName evidence="1">Uncharacterized protein</fullName>
    </submittedName>
</protein>
<accession>A0A225WKM2</accession>
<comment type="caution">
    <text evidence="1">The sequence shown here is derived from an EMBL/GenBank/DDBJ whole genome shotgun (WGS) entry which is preliminary data.</text>
</comment>
<dbReference type="AlphaFoldDB" id="A0A225WKM2"/>
<evidence type="ECO:0000313" key="2">
    <source>
        <dbReference type="Proteomes" id="UP000198211"/>
    </source>
</evidence>